<feature type="compositionally biased region" description="Low complexity" evidence="1">
    <location>
        <begin position="36"/>
        <end position="48"/>
    </location>
</feature>
<comment type="caution">
    <text evidence="2">The sequence shown here is derived from an EMBL/GenBank/DDBJ whole genome shotgun (WGS) entry which is preliminary data.</text>
</comment>
<evidence type="ECO:0000313" key="2">
    <source>
        <dbReference type="EMBL" id="MVO87824.1"/>
    </source>
</evidence>
<evidence type="ECO:0000313" key="3">
    <source>
        <dbReference type="Proteomes" id="UP000483802"/>
    </source>
</evidence>
<organism evidence="2 3">
    <name type="scientific">Streptomyces typhae</name>
    <dbReference type="NCBI Taxonomy" id="2681492"/>
    <lineage>
        <taxon>Bacteria</taxon>
        <taxon>Bacillati</taxon>
        <taxon>Actinomycetota</taxon>
        <taxon>Actinomycetes</taxon>
        <taxon>Kitasatosporales</taxon>
        <taxon>Streptomycetaceae</taxon>
        <taxon>Streptomyces</taxon>
    </lineage>
</organism>
<accession>A0A6L6X1W4</accession>
<evidence type="ECO:0000256" key="1">
    <source>
        <dbReference type="SAM" id="MobiDB-lite"/>
    </source>
</evidence>
<evidence type="ECO:0008006" key="4">
    <source>
        <dbReference type="Google" id="ProtNLM"/>
    </source>
</evidence>
<reference evidence="2 3" key="1">
    <citation type="submission" date="2019-11" db="EMBL/GenBank/DDBJ databases">
        <title>Streptomyces typhae sp. nov., a novel endophytic actinomycete isolated from the root of cattail pollen (Typha angustifolia L.).</title>
        <authorList>
            <person name="Peng C."/>
        </authorList>
    </citation>
    <scope>NUCLEOTIDE SEQUENCE [LARGE SCALE GENOMIC DNA]</scope>
    <source>
        <strain evidence="3">p1417</strain>
    </source>
</reference>
<name>A0A6L6X1W4_9ACTN</name>
<proteinExistence type="predicted"/>
<keyword evidence="3" id="KW-1185">Reference proteome</keyword>
<sequence>MHARRLVRDHERLPAHAEAMINTAVITLMPRRPTRPRGYPTAAAPRPAELVQAA</sequence>
<feature type="region of interest" description="Disordered" evidence="1">
    <location>
        <begin position="31"/>
        <end position="54"/>
    </location>
</feature>
<dbReference type="Proteomes" id="UP000483802">
    <property type="component" value="Unassembled WGS sequence"/>
</dbReference>
<dbReference type="AlphaFoldDB" id="A0A6L6X1W4"/>
<gene>
    <name evidence="2" type="ORF">GPA10_24450</name>
</gene>
<dbReference type="EMBL" id="WPNZ01000013">
    <property type="protein sequence ID" value="MVO87824.1"/>
    <property type="molecule type" value="Genomic_DNA"/>
</dbReference>
<protein>
    <recommendedName>
        <fullName evidence="4">Transposase</fullName>
    </recommendedName>
</protein>